<dbReference type="Proteomes" id="UP000190064">
    <property type="component" value="Unassembled WGS sequence"/>
</dbReference>
<organism evidence="1 2">
    <name type="scientific">Oceanospirillum linum</name>
    <dbReference type="NCBI Taxonomy" id="966"/>
    <lineage>
        <taxon>Bacteria</taxon>
        <taxon>Pseudomonadati</taxon>
        <taxon>Pseudomonadota</taxon>
        <taxon>Gammaproteobacteria</taxon>
        <taxon>Oceanospirillales</taxon>
        <taxon>Oceanospirillaceae</taxon>
        <taxon>Oceanospirillum</taxon>
    </lineage>
</organism>
<dbReference type="AlphaFoldDB" id="A0A1T1HBH8"/>
<sequence length="274" mass="32204">MKLYLYLSFRHLDVLRNNRLHFTGAVERQDPFEINRPSVRKAPDQTPISNDDFQTELRRQYSALPKHMQALVTEEYFCEQAAKKRPAIEKQMRQRQQPKVKKLPDPKKLQSLALCRFFKAPDNPVLWERYCDNYKGFVIELDGGHSYFMHPKHKEQPQVLRPVTYSNERPSVKARVQPFPSLFYRGEGWSFEQEVRLVRPKEAADKVANTSNQEFFLFNFPPGLVKKVITGCNASADDRKQLKQLLSVDLRYKKVKQANIWLDPDLFELHVKPA</sequence>
<gene>
    <name evidence="1" type="ORF">BTA35_0209405</name>
</gene>
<evidence type="ECO:0000313" key="1">
    <source>
        <dbReference type="EMBL" id="OOV87201.1"/>
    </source>
</evidence>
<proteinExistence type="predicted"/>
<dbReference type="EMBL" id="MTSD02000003">
    <property type="protein sequence ID" value="OOV87201.1"/>
    <property type="molecule type" value="Genomic_DNA"/>
</dbReference>
<reference evidence="1" key="1">
    <citation type="submission" date="2017-02" db="EMBL/GenBank/DDBJ databases">
        <title>Draft Genome Sequence of the Salt Water Bacterium Oceanospirillum linum ATCC 11336.</title>
        <authorList>
            <person name="Trachtenberg A.M."/>
            <person name="Carney J.G."/>
            <person name="Linnane J.D."/>
            <person name="Rheaume B.A."/>
            <person name="Pitts N.L."/>
            <person name="Mykles D.L."/>
            <person name="Maclea K.S."/>
        </authorList>
    </citation>
    <scope>NUCLEOTIDE SEQUENCE [LARGE SCALE GENOMIC DNA]</scope>
    <source>
        <strain evidence="1">ATCC 11336</strain>
    </source>
</reference>
<dbReference type="STRING" id="966.BTA35_0209405"/>
<evidence type="ECO:0000313" key="2">
    <source>
        <dbReference type="Proteomes" id="UP000190064"/>
    </source>
</evidence>
<keyword evidence="2" id="KW-1185">Reference proteome</keyword>
<name>A0A1T1HBH8_OCELI</name>
<accession>A0A1T1HBH8</accession>
<protein>
    <recommendedName>
        <fullName evidence="3">DUF2971 domain-containing protein</fullName>
    </recommendedName>
</protein>
<dbReference type="RefSeq" id="WP_078319555.1">
    <property type="nucleotide sequence ID" value="NZ_FXTS01000003.1"/>
</dbReference>
<evidence type="ECO:0008006" key="3">
    <source>
        <dbReference type="Google" id="ProtNLM"/>
    </source>
</evidence>
<comment type="caution">
    <text evidence="1">The sequence shown here is derived from an EMBL/GenBank/DDBJ whole genome shotgun (WGS) entry which is preliminary data.</text>
</comment>